<organism evidence="2 3">
    <name type="scientific">Desulfitobacterium dehalogenans</name>
    <dbReference type="NCBI Taxonomy" id="36854"/>
    <lineage>
        <taxon>Bacteria</taxon>
        <taxon>Bacillati</taxon>
        <taxon>Bacillota</taxon>
        <taxon>Clostridia</taxon>
        <taxon>Eubacteriales</taxon>
        <taxon>Desulfitobacteriaceae</taxon>
        <taxon>Desulfitobacterium</taxon>
    </lineage>
</organism>
<feature type="domain" description="ATP-dependent helicase C-terminal" evidence="1">
    <location>
        <begin position="2"/>
        <end position="42"/>
    </location>
</feature>
<gene>
    <name evidence="2" type="ORF">GX523_09315</name>
</gene>
<dbReference type="AlphaFoldDB" id="A0A7C6Z4E1"/>
<dbReference type="InterPro" id="IPR027417">
    <property type="entry name" value="P-loop_NTPase"/>
</dbReference>
<proteinExistence type="predicted"/>
<feature type="non-terminal residue" evidence="2">
    <location>
        <position position="1"/>
    </location>
</feature>
<dbReference type="EMBL" id="DUTF01000213">
    <property type="protein sequence ID" value="HHY26921.1"/>
    <property type="molecule type" value="Genomic_DNA"/>
</dbReference>
<dbReference type="GO" id="GO:0004386">
    <property type="term" value="F:helicase activity"/>
    <property type="evidence" value="ECO:0007669"/>
    <property type="project" value="InterPro"/>
</dbReference>
<name>A0A7C6Z4E1_9FIRM</name>
<reference evidence="2 3" key="1">
    <citation type="journal article" date="2020" name="Biotechnol. Biofuels">
        <title>New insights from the biogas microbiome by comprehensive genome-resolved metagenomics of nearly 1600 species originating from multiple anaerobic digesters.</title>
        <authorList>
            <person name="Campanaro S."/>
            <person name="Treu L."/>
            <person name="Rodriguez-R L.M."/>
            <person name="Kovalovszki A."/>
            <person name="Ziels R.M."/>
            <person name="Maus I."/>
            <person name="Zhu X."/>
            <person name="Kougias P.G."/>
            <person name="Basile A."/>
            <person name="Luo G."/>
            <person name="Schluter A."/>
            <person name="Konstantinidis K.T."/>
            <person name="Angelidaki I."/>
        </authorList>
    </citation>
    <scope>NUCLEOTIDE SEQUENCE [LARGE SCALE GENOMIC DNA]</scope>
    <source>
        <strain evidence="2">AS05jafATM_4</strain>
    </source>
</reference>
<protein>
    <recommendedName>
        <fullName evidence="1">ATP-dependent helicase C-terminal domain-containing protein</fullName>
    </recommendedName>
</protein>
<dbReference type="GO" id="GO:0003676">
    <property type="term" value="F:nucleic acid binding"/>
    <property type="evidence" value="ECO:0007669"/>
    <property type="project" value="InterPro"/>
</dbReference>
<evidence type="ECO:0000313" key="3">
    <source>
        <dbReference type="Proteomes" id="UP000553059"/>
    </source>
</evidence>
<dbReference type="InterPro" id="IPR006555">
    <property type="entry name" value="ATP-dep_Helicase_C"/>
</dbReference>
<evidence type="ECO:0000313" key="2">
    <source>
        <dbReference type="EMBL" id="HHY26921.1"/>
    </source>
</evidence>
<accession>A0A7C6Z4E1</accession>
<dbReference type="GO" id="GO:0005524">
    <property type="term" value="F:ATP binding"/>
    <property type="evidence" value="ECO:0007669"/>
    <property type="project" value="InterPro"/>
</dbReference>
<dbReference type="GO" id="GO:0006139">
    <property type="term" value="P:nucleobase-containing compound metabolic process"/>
    <property type="evidence" value="ECO:0007669"/>
    <property type="project" value="InterPro"/>
</dbReference>
<dbReference type="GO" id="GO:0016818">
    <property type="term" value="F:hydrolase activity, acting on acid anhydrides, in phosphorus-containing anhydrides"/>
    <property type="evidence" value="ECO:0007669"/>
    <property type="project" value="InterPro"/>
</dbReference>
<dbReference type="Pfam" id="PF13307">
    <property type="entry name" value="Helicase_C_2"/>
    <property type="match status" value="1"/>
</dbReference>
<dbReference type="Gene3D" id="3.40.50.300">
    <property type="entry name" value="P-loop containing nucleotide triphosphate hydrolases"/>
    <property type="match status" value="1"/>
</dbReference>
<sequence length="71" mass="8510">VLRFKQGFGRLIRSKSDRGLVILCDGRVIHKRYGRYFLSSLPVRTHIRTSRSQILDKIDVWFDEEYQKELL</sequence>
<dbReference type="Proteomes" id="UP000553059">
    <property type="component" value="Unassembled WGS sequence"/>
</dbReference>
<comment type="caution">
    <text evidence="2">The sequence shown here is derived from an EMBL/GenBank/DDBJ whole genome shotgun (WGS) entry which is preliminary data.</text>
</comment>
<evidence type="ECO:0000259" key="1">
    <source>
        <dbReference type="Pfam" id="PF13307"/>
    </source>
</evidence>